<dbReference type="InterPro" id="IPR050625">
    <property type="entry name" value="ParA/MinD_ATPase"/>
</dbReference>
<dbReference type="GO" id="GO:0009898">
    <property type="term" value="C:cytoplasmic side of plasma membrane"/>
    <property type="evidence" value="ECO:0007669"/>
    <property type="project" value="TreeGrafter"/>
</dbReference>
<name>A0A2U3KHR1_9BACT</name>
<evidence type="ECO:0000313" key="3">
    <source>
        <dbReference type="Proteomes" id="UP000238701"/>
    </source>
</evidence>
<dbReference type="GO" id="GO:0051782">
    <property type="term" value="P:negative regulation of cell division"/>
    <property type="evidence" value="ECO:0007669"/>
    <property type="project" value="TreeGrafter"/>
</dbReference>
<evidence type="ECO:0000313" key="2">
    <source>
        <dbReference type="EMBL" id="SPF39192.1"/>
    </source>
</evidence>
<dbReference type="PANTHER" id="PTHR43384:SF13">
    <property type="entry name" value="SLR0110 PROTEIN"/>
    <property type="match status" value="1"/>
</dbReference>
<evidence type="ECO:0000256" key="1">
    <source>
        <dbReference type="SAM" id="MobiDB-lite"/>
    </source>
</evidence>
<dbReference type="InterPro" id="IPR017746">
    <property type="entry name" value="Cellulose_synthase_operon_BcsQ"/>
</dbReference>
<accession>A0A2U3KHR1</accession>
<organism evidence="2 3">
    <name type="scientific">Candidatus Sulfotelmatobacter kueseliae</name>
    <dbReference type="NCBI Taxonomy" id="2042962"/>
    <lineage>
        <taxon>Bacteria</taxon>
        <taxon>Pseudomonadati</taxon>
        <taxon>Acidobacteriota</taxon>
        <taxon>Terriglobia</taxon>
        <taxon>Terriglobales</taxon>
        <taxon>Candidatus Korobacteraceae</taxon>
        <taxon>Candidatus Sulfotelmatobacter</taxon>
    </lineage>
</organism>
<protein>
    <submittedName>
        <fullName evidence="2">Uncharacterized protein</fullName>
    </submittedName>
</protein>
<dbReference type="GO" id="GO:0016887">
    <property type="term" value="F:ATP hydrolysis activity"/>
    <property type="evidence" value="ECO:0007669"/>
    <property type="project" value="TreeGrafter"/>
</dbReference>
<dbReference type="Pfam" id="PF06564">
    <property type="entry name" value="CBP_BcsQ"/>
    <property type="match status" value="1"/>
</dbReference>
<proteinExistence type="predicted"/>
<dbReference type="Gene3D" id="3.40.50.300">
    <property type="entry name" value="P-loop containing nucleotide triphosphate hydrolases"/>
    <property type="match status" value="1"/>
</dbReference>
<dbReference type="Gene3D" id="3.40.50.2300">
    <property type="match status" value="1"/>
</dbReference>
<dbReference type="EMBL" id="OMOD01000117">
    <property type="protein sequence ID" value="SPF39192.1"/>
    <property type="molecule type" value="Genomic_DNA"/>
</dbReference>
<sequence>MQTPREISENRVMHGIAVALLSEDREHLSALQSRLEATQLGRAVFTQAGLPVGPTDEILRQLQESRAEVVIVDVPTQNAERAIRAIELVRATTQIAIFANGEMTQPANIVASMRAGAGEYVDHSAGSEALLEALTRFSTTRSRASGGAGKARVFTFLGAKGGSGCTTTAVNTAVALQKSHGNVVLVDFAPIGHAALHLNLRPQFGVADALQNLHRMDVSLLDGLMTPTDEGLHLLAGPQQPYPTEPTPGELARLFDLLVNHYRFVVVDASSRLDPTTRLLSDLSNAVLVVAQSDVVSLWSAGRIYAFLEEGSGRDRLRVVLSRYKKIPGFTDEDVKHATNCKVLWKIPNAFHTVAPAIDHGKPVVLQEGPEISRSFRGLAATLAEASSNSDGGPDLVFGQERASSKKPAPGRLNLSPMRAGE</sequence>
<dbReference type="PANTHER" id="PTHR43384">
    <property type="entry name" value="SEPTUM SITE-DETERMINING PROTEIN MIND HOMOLOG, CHLOROPLASTIC-RELATED"/>
    <property type="match status" value="1"/>
</dbReference>
<dbReference type="SUPFAM" id="SSF52540">
    <property type="entry name" value="P-loop containing nucleoside triphosphate hydrolases"/>
    <property type="match status" value="1"/>
</dbReference>
<dbReference type="GO" id="GO:0005829">
    <property type="term" value="C:cytosol"/>
    <property type="evidence" value="ECO:0007669"/>
    <property type="project" value="TreeGrafter"/>
</dbReference>
<gene>
    <name evidence="2" type="ORF">SBA1_250016</name>
</gene>
<dbReference type="AlphaFoldDB" id="A0A2U3KHR1"/>
<dbReference type="Proteomes" id="UP000238701">
    <property type="component" value="Unassembled WGS sequence"/>
</dbReference>
<dbReference type="InterPro" id="IPR027417">
    <property type="entry name" value="P-loop_NTPase"/>
</dbReference>
<reference evidence="3" key="1">
    <citation type="submission" date="2018-02" db="EMBL/GenBank/DDBJ databases">
        <authorList>
            <person name="Hausmann B."/>
        </authorList>
    </citation>
    <scope>NUCLEOTIDE SEQUENCE [LARGE SCALE GENOMIC DNA]</scope>
    <source>
        <strain evidence="3">Peat soil MAG SbA1</strain>
    </source>
</reference>
<feature type="region of interest" description="Disordered" evidence="1">
    <location>
        <begin position="384"/>
        <end position="422"/>
    </location>
</feature>
<dbReference type="OrthoDB" id="109601at2"/>
<dbReference type="GO" id="GO:0005524">
    <property type="term" value="F:ATP binding"/>
    <property type="evidence" value="ECO:0007669"/>
    <property type="project" value="TreeGrafter"/>
</dbReference>